<feature type="compositionally biased region" description="Basic and acidic residues" evidence="1">
    <location>
        <begin position="1525"/>
        <end position="1560"/>
    </location>
</feature>
<evidence type="ECO:0000313" key="3">
    <source>
        <dbReference type="Proteomes" id="UP000091820"/>
    </source>
</evidence>
<feature type="compositionally biased region" description="Basic and acidic residues" evidence="1">
    <location>
        <begin position="1175"/>
        <end position="1190"/>
    </location>
</feature>
<feature type="region of interest" description="Disordered" evidence="1">
    <location>
        <begin position="1100"/>
        <end position="1283"/>
    </location>
</feature>
<keyword evidence="3" id="KW-1185">Reference proteome</keyword>
<reference evidence="2" key="2">
    <citation type="submission" date="2020-05" db="UniProtKB">
        <authorList>
            <consortium name="EnsemblMetazoa"/>
        </authorList>
    </citation>
    <scope>IDENTIFICATION</scope>
    <source>
        <strain evidence="2">IAEA</strain>
    </source>
</reference>
<feature type="compositionally biased region" description="Polar residues" evidence="1">
    <location>
        <begin position="516"/>
        <end position="528"/>
    </location>
</feature>
<feature type="compositionally biased region" description="Basic and acidic residues" evidence="1">
    <location>
        <begin position="1100"/>
        <end position="1118"/>
    </location>
</feature>
<protein>
    <submittedName>
        <fullName evidence="2">Uncharacterized protein</fullName>
    </submittedName>
</protein>
<dbReference type="Proteomes" id="UP000091820">
    <property type="component" value="Unassembled WGS sequence"/>
</dbReference>
<feature type="compositionally biased region" description="Basic and acidic residues" evidence="1">
    <location>
        <begin position="1255"/>
        <end position="1268"/>
    </location>
</feature>
<feature type="compositionally biased region" description="Basic and acidic residues" evidence="1">
    <location>
        <begin position="1375"/>
        <end position="1393"/>
    </location>
</feature>
<name>A0A1A9WG20_9MUSC</name>
<dbReference type="EnsemblMetazoa" id="GBRI018477-RA">
    <property type="protein sequence ID" value="GBRI018477-PA"/>
    <property type="gene ID" value="GBRI018477"/>
</dbReference>
<feature type="compositionally biased region" description="Basic and acidic residues" evidence="1">
    <location>
        <begin position="1475"/>
        <end position="1504"/>
    </location>
</feature>
<sequence>MTEILIRKNFFQSHLTEHFSIQSVKPVKVTTLIESTKLPTSQMELHDDLSIKKVKDTSPFAEMTESSQIKTNLIQTIKGSPIENDLISSSQEQSAQIDLAADNNVIVTMSDPQYLDEIMYSGGVRRKILELEELQNINKINEEIISSSTSPQKHANVKHFVHAFEEKMSTNLEALPFTVRSRETKKHDVDLPVLEDQIFDAIDVELIRLTPSEPPTEVIKLSSIEALETDAENIQNIEEVVCEKICRRKKSFVVATEDTLLKLERKEFEKARSTYDDETESLPKVKDVVQSFERRHPLSSSEVPSLDAINLETKTKETPVTQVSLGSRIATSININAGSPASNATAVEKDRETVYIESKISKIAKMFETDLDRNKTQEFTRDNIYEIELKDTTGTHKTDDVVELCQLATISSRKQVCDTQEQYFTDSATKMTYSDNIQHSIDKQVWDSSTVRGKIMQYKEKWEFPEYLESATDTRKTMNITMVKERPTDQSLIKLESMPASSGTDPFEGQQEIEDGSSSSSQFHTPSEITPPDIRMEQFDKKISHEMSITETSDLDHSPDYVIDDNSVESRKRNILTTESKQIIQLSNLVLMKATDTLPAEDKEDFEFKQTKFTDRLDSKLIAPEKLESLSKKKSIDRLQFSQSAESVESFGHELVSESKPQRLTDQSEKAHTYELTHMQKTIAFLPNEQTNALQVKQTESTDKLISTEELKKSVEEKHRDELTIMTQKESLPIESTNLLQKPTSATTSTPDLKMKLLNENQDIKSNDKIDFKFTPLIETYDSLEEEPKEVITKPTNISHEQITKHITQIKSTAKLDSKLTTTVKPKNIEEKKYLFSVIDMKQTDALPPYKVDVPKTKQIKPLDKFDSEASSTIELTKALPKTHSGKLLDVKQRETISLDHADILQPKPIKPLGKLDSKMPYPVELKKIPEKTPSEKLFDAKLRKAFLPDNAVIVETKSIRRLEKHDSKMSSSVELKKTPKKEHLDKLLHMTLSEDLPSDHTDILKPKPTKPHDKLDFKVSSPVELRENIEKEHLDKLLDMALAPTLAPYHADSVEPKPIKPFAKLDSKVSLPVELEKTPEKEHLDKLIDLKPTDALLPDHADVLESKPTEPSDKLDSKVSSPVELKKSPEKEPLDKLIDLKPTDALPPDHPDILEPKPSTPRDKLDSKVSSPVELKKTPEKEHLDKLEDMELVATLPPDHEGILESKPSKPLGELDFKMSSPVKLKQTPEKEPPEKLLDMKPTSILPPDYADILESKPTEPRDKLDSKVSSPVELKKTPEKEHLDKLEDMELIATLPPDYANILERKPAKPLEKLDSKVSSPVELKKTPEKEHLDKLEDMELVATLPPDYANILERKPAKPLEKLDSKVSSPVELKKTPEKKHLDKLEDMERAATLPPDHADILEPKPTKPLEKLDSKVSLPVELEKTPEKEHLDKLRDLKPTDALPPDHADILESKPTEPRDKLDSKVSLPVKLEKTPEKEHLDKLIDLKPTDALPPDHADILESNPTEPRDKLDSKVSSPVELKKTPEKEPLDKLIDLKPTDALPPDHTDILESKTT</sequence>
<dbReference type="VEuPathDB" id="VectorBase:GBRI018477"/>
<reference evidence="3" key="1">
    <citation type="submission" date="2014-03" db="EMBL/GenBank/DDBJ databases">
        <authorList>
            <person name="Aksoy S."/>
            <person name="Warren W."/>
            <person name="Wilson R.K."/>
        </authorList>
    </citation>
    <scope>NUCLEOTIDE SEQUENCE [LARGE SCALE GENOMIC DNA]</scope>
    <source>
        <strain evidence="3">IAEA</strain>
    </source>
</reference>
<feature type="compositionally biased region" description="Basic and acidic residues" evidence="1">
    <location>
        <begin position="1356"/>
        <end position="1368"/>
    </location>
</feature>
<proteinExistence type="predicted"/>
<feature type="compositionally biased region" description="Basic and acidic residues" evidence="1">
    <location>
        <begin position="1400"/>
        <end position="1418"/>
    </location>
</feature>
<organism evidence="2 3">
    <name type="scientific">Glossina brevipalpis</name>
    <dbReference type="NCBI Taxonomy" id="37001"/>
    <lineage>
        <taxon>Eukaryota</taxon>
        <taxon>Metazoa</taxon>
        <taxon>Ecdysozoa</taxon>
        <taxon>Arthropoda</taxon>
        <taxon>Hexapoda</taxon>
        <taxon>Insecta</taxon>
        <taxon>Pterygota</taxon>
        <taxon>Neoptera</taxon>
        <taxon>Endopterygota</taxon>
        <taxon>Diptera</taxon>
        <taxon>Brachycera</taxon>
        <taxon>Muscomorpha</taxon>
        <taxon>Hippoboscoidea</taxon>
        <taxon>Glossinidae</taxon>
        <taxon>Glossina</taxon>
    </lineage>
</organism>
<dbReference type="STRING" id="37001.A0A1A9WG20"/>
<feature type="region of interest" description="Disordered" evidence="1">
    <location>
        <begin position="1356"/>
        <end position="1560"/>
    </location>
</feature>
<feature type="region of interest" description="Disordered" evidence="1">
    <location>
        <begin position="498"/>
        <end position="534"/>
    </location>
</feature>
<feature type="compositionally biased region" description="Basic and acidic residues" evidence="1">
    <location>
        <begin position="1228"/>
        <end position="1240"/>
    </location>
</feature>
<evidence type="ECO:0000313" key="2">
    <source>
        <dbReference type="EnsemblMetazoa" id="GBRI018477-PA"/>
    </source>
</evidence>
<feature type="compositionally biased region" description="Basic and acidic residues" evidence="1">
    <location>
        <begin position="1199"/>
        <end position="1218"/>
    </location>
</feature>
<evidence type="ECO:0000256" key="1">
    <source>
        <dbReference type="SAM" id="MobiDB-lite"/>
    </source>
</evidence>
<feature type="region of interest" description="Disordered" evidence="1">
    <location>
        <begin position="1314"/>
        <end position="1333"/>
    </location>
</feature>
<accession>A0A1A9WG20</accession>
<feature type="compositionally biased region" description="Basic and acidic residues" evidence="1">
    <location>
        <begin position="1425"/>
        <end position="1468"/>
    </location>
</feature>
<feature type="compositionally biased region" description="Basic and acidic residues" evidence="1">
    <location>
        <begin position="1125"/>
        <end position="1168"/>
    </location>
</feature>